<dbReference type="FunFam" id="2.60.40.180:FF:000005">
    <property type="entry name" value="5-hydroxyisourate hydrolase"/>
    <property type="match status" value="1"/>
</dbReference>
<evidence type="ECO:0000256" key="7">
    <source>
        <dbReference type="RuleBase" id="RU361270"/>
    </source>
</evidence>
<evidence type="ECO:0000256" key="4">
    <source>
        <dbReference type="ARBA" id="ARBA00011881"/>
    </source>
</evidence>
<accession>A0A454JMH6</accession>
<evidence type="ECO:0000256" key="2">
    <source>
        <dbReference type="ARBA" id="ARBA00002704"/>
    </source>
</evidence>
<name>A0A454JMH6_9NEIS</name>
<comment type="catalytic activity">
    <reaction evidence="1 7">
        <text>5-hydroxyisourate + H2O = 5-hydroxy-2-oxo-4-ureido-2,5-dihydro-1H-imidazole-5-carboxylate + H(+)</text>
        <dbReference type="Rhea" id="RHEA:23736"/>
        <dbReference type="ChEBI" id="CHEBI:15377"/>
        <dbReference type="ChEBI" id="CHEBI:15378"/>
        <dbReference type="ChEBI" id="CHEBI:18072"/>
        <dbReference type="ChEBI" id="CHEBI:58639"/>
        <dbReference type="EC" id="3.5.2.17"/>
    </reaction>
</comment>
<gene>
    <name evidence="9" type="primary">uraH</name>
    <name evidence="9" type="ORF">EAY64_03340</name>
</gene>
<comment type="function">
    <text evidence="2">Catalyzes the hydrolysis of 5-hydroxyisourate (HIU) to 2-oxo-4-hydroxy-4-carboxy-5-ureidoimidazoline (OHCU).</text>
</comment>
<evidence type="ECO:0000256" key="5">
    <source>
        <dbReference type="ARBA" id="ARBA00022631"/>
    </source>
</evidence>
<dbReference type="GO" id="GO:0006144">
    <property type="term" value="P:purine nucleobase metabolic process"/>
    <property type="evidence" value="ECO:0007669"/>
    <property type="project" value="UniProtKB-KW"/>
</dbReference>
<dbReference type="AlphaFoldDB" id="A0A454JMH6"/>
<keyword evidence="10" id="KW-1185">Reference proteome</keyword>
<comment type="subunit">
    <text evidence="4 7">Homotetramer.</text>
</comment>
<dbReference type="Pfam" id="PF00576">
    <property type="entry name" value="Transthyretin"/>
    <property type="match status" value="1"/>
</dbReference>
<reference evidence="9 10" key="1">
    <citation type="submission" date="2018-10" db="EMBL/GenBank/DDBJ databases">
        <title>Draft genome sequence of Aquitalea MWU14-2217 isolated from a wild cranberry bog in Provincetown, Massachusetts.</title>
        <authorList>
            <person name="Ebadzadsahrai G."/>
            <person name="Soby S."/>
        </authorList>
    </citation>
    <scope>NUCLEOTIDE SEQUENCE [LARGE SCALE GENOMIC DNA]</scope>
    <source>
        <strain evidence="9 10">MWU14-2217</strain>
    </source>
</reference>
<evidence type="ECO:0000256" key="1">
    <source>
        <dbReference type="ARBA" id="ARBA00001043"/>
    </source>
</evidence>
<dbReference type="GO" id="GO:0033971">
    <property type="term" value="F:hydroxyisourate hydrolase activity"/>
    <property type="evidence" value="ECO:0007669"/>
    <property type="project" value="UniProtKB-EC"/>
</dbReference>
<dbReference type="Gene3D" id="2.60.40.180">
    <property type="entry name" value="Transthyretin/hydroxyisourate hydrolase domain"/>
    <property type="match status" value="1"/>
</dbReference>
<dbReference type="SUPFAM" id="SSF49472">
    <property type="entry name" value="Transthyretin (synonym: prealbumin)"/>
    <property type="match status" value="1"/>
</dbReference>
<sequence>MGKLSTHVLDTMHGRPAAGVRGELYRIQGDERTLLRQFDTNEDGRCNEPLLSGAAMQPGVYELVFHAAAYFASQGVELAQPCFVDQVVLRFGIANPAENYHVPLLVTPWTYATYRGS</sequence>
<protein>
    <recommendedName>
        <fullName evidence="7">5-hydroxyisourate hydrolase</fullName>
        <shortName evidence="7">HIU hydrolase</shortName>
        <shortName evidence="7">HIUHase</shortName>
        <ecNumber evidence="7">3.5.2.17</ecNumber>
    </recommendedName>
</protein>
<evidence type="ECO:0000313" key="10">
    <source>
        <dbReference type="Proteomes" id="UP000274139"/>
    </source>
</evidence>
<evidence type="ECO:0000259" key="8">
    <source>
        <dbReference type="Pfam" id="PF00576"/>
    </source>
</evidence>
<feature type="domain" description="Transthyretin/hydroxyisourate hydrolase" evidence="8">
    <location>
        <begin position="4"/>
        <end position="116"/>
    </location>
</feature>
<keyword evidence="5 7" id="KW-0659">Purine metabolism</keyword>
<evidence type="ECO:0000256" key="6">
    <source>
        <dbReference type="ARBA" id="ARBA00022801"/>
    </source>
</evidence>
<dbReference type="CDD" id="cd05822">
    <property type="entry name" value="TLP_HIUase"/>
    <property type="match status" value="1"/>
</dbReference>
<dbReference type="PANTHER" id="PTHR10395:SF7">
    <property type="entry name" value="5-HYDROXYISOURATE HYDROLASE"/>
    <property type="match status" value="1"/>
</dbReference>
<proteinExistence type="inferred from homology"/>
<dbReference type="EMBL" id="RFAR01000009">
    <property type="protein sequence ID" value="RMD01193.1"/>
    <property type="molecule type" value="Genomic_DNA"/>
</dbReference>
<dbReference type="NCBIfam" id="TIGR02962">
    <property type="entry name" value="hdxy_isourate"/>
    <property type="match status" value="1"/>
</dbReference>
<evidence type="ECO:0000256" key="3">
    <source>
        <dbReference type="ARBA" id="ARBA00009850"/>
    </source>
</evidence>
<dbReference type="PANTHER" id="PTHR10395">
    <property type="entry name" value="URICASE AND TRANSTHYRETIN-RELATED"/>
    <property type="match status" value="1"/>
</dbReference>
<dbReference type="Proteomes" id="UP000274139">
    <property type="component" value="Unassembled WGS sequence"/>
</dbReference>
<evidence type="ECO:0000313" key="9">
    <source>
        <dbReference type="EMBL" id="RMD01193.1"/>
    </source>
</evidence>
<dbReference type="EC" id="3.5.2.17" evidence="7"/>
<keyword evidence="6 7" id="KW-0378">Hydrolase</keyword>
<dbReference type="OrthoDB" id="9792386at2"/>
<dbReference type="InterPro" id="IPR023416">
    <property type="entry name" value="Transthyretin/HIU_hydrolase_d"/>
</dbReference>
<comment type="caution">
    <text evidence="9">The sequence shown here is derived from an EMBL/GenBank/DDBJ whole genome shotgun (WGS) entry which is preliminary data.</text>
</comment>
<comment type="similarity">
    <text evidence="3 7">Belongs to the transthyretin family. 5-hydroxyisourate hydrolase subfamily.</text>
</comment>
<dbReference type="InterPro" id="IPR036817">
    <property type="entry name" value="Transthyretin/HIU_hydrolase_sf"/>
</dbReference>
<organism evidence="9 10">
    <name type="scientific">Aquitalea palustris</name>
    <dbReference type="NCBI Taxonomy" id="2480983"/>
    <lineage>
        <taxon>Bacteria</taxon>
        <taxon>Pseudomonadati</taxon>
        <taxon>Pseudomonadota</taxon>
        <taxon>Betaproteobacteria</taxon>
        <taxon>Neisseriales</taxon>
        <taxon>Chromobacteriaceae</taxon>
        <taxon>Aquitalea</taxon>
    </lineage>
</organism>
<dbReference type="InterPro" id="IPR014306">
    <property type="entry name" value="Hydroxyisourate_hydrolase"/>
</dbReference>